<feature type="region of interest" description="Disordered" evidence="1">
    <location>
        <begin position="80"/>
        <end position="167"/>
    </location>
</feature>
<name>A0ABV7X4T4_9SPHN</name>
<protein>
    <submittedName>
        <fullName evidence="2">Cell envelope integrity protein TolA</fullName>
    </submittedName>
</protein>
<keyword evidence="3" id="KW-1185">Reference proteome</keyword>
<dbReference type="EMBL" id="JBHRXV010000001">
    <property type="protein sequence ID" value="MFC3710997.1"/>
    <property type="molecule type" value="Genomic_DNA"/>
</dbReference>
<feature type="compositionally biased region" description="Basic and acidic residues" evidence="1">
    <location>
        <begin position="102"/>
        <end position="131"/>
    </location>
</feature>
<sequence>MTETRALMLAGAAHLALLAGLSLTWSMHQAALPSFSEAVPVEIVEISDVPRITEPPKPSMEAAPQETIEASAPEISPVEAAAPEPEPAPKPELLSPVPALDAKPKPEPKKEAAKPKAEAKPKAVKKADKVAEAQQLSDLINKALPKAQRKPVDTSATAQSIEKSLPKGARLDARATATLEQAIRSQVAPCWNPPLGGEGVGNMTVVLRIQLSRQGAVTGVPEVLDQTGVTGGNQAYARAFAESARRAVIRCSPLTLPAEYFDAWKLFELNFDPSKMN</sequence>
<comment type="caution">
    <text evidence="2">The sequence shown here is derived from an EMBL/GenBank/DDBJ whole genome shotgun (WGS) entry which is preliminary data.</text>
</comment>
<accession>A0ABV7X4T4</accession>
<evidence type="ECO:0000256" key="1">
    <source>
        <dbReference type="SAM" id="MobiDB-lite"/>
    </source>
</evidence>
<organism evidence="2 3">
    <name type="scientific">Sphingoaurantiacus capsulatus</name>
    <dbReference type="NCBI Taxonomy" id="1771310"/>
    <lineage>
        <taxon>Bacteria</taxon>
        <taxon>Pseudomonadati</taxon>
        <taxon>Pseudomonadota</taxon>
        <taxon>Alphaproteobacteria</taxon>
        <taxon>Sphingomonadales</taxon>
        <taxon>Sphingosinicellaceae</taxon>
        <taxon>Sphingoaurantiacus</taxon>
    </lineage>
</organism>
<dbReference type="RefSeq" id="WP_380855062.1">
    <property type="nucleotide sequence ID" value="NZ_JBHRXV010000001.1"/>
</dbReference>
<dbReference type="Proteomes" id="UP001595615">
    <property type="component" value="Unassembled WGS sequence"/>
</dbReference>
<gene>
    <name evidence="2" type="ORF">ACFOMD_00350</name>
</gene>
<evidence type="ECO:0000313" key="2">
    <source>
        <dbReference type="EMBL" id="MFC3710997.1"/>
    </source>
</evidence>
<dbReference type="Gene3D" id="3.30.1150.10">
    <property type="match status" value="1"/>
</dbReference>
<dbReference type="SUPFAM" id="SSF74653">
    <property type="entry name" value="TolA/TonB C-terminal domain"/>
    <property type="match status" value="1"/>
</dbReference>
<evidence type="ECO:0000313" key="3">
    <source>
        <dbReference type="Proteomes" id="UP001595615"/>
    </source>
</evidence>
<proteinExistence type="predicted"/>
<reference evidence="3" key="1">
    <citation type="journal article" date="2019" name="Int. J. Syst. Evol. Microbiol.">
        <title>The Global Catalogue of Microorganisms (GCM) 10K type strain sequencing project: providing services to taxonomists for standard genome sequencing and annotation.</title>
        <authorList>
            <consortium name="The Broad Institute Genomics Platform"/>
            <consortium name="The Broad Institute Genome Sequencing Center for Infectious Disease"/>
            <person name="Wu L."/>
            <person name="Ma J."/>
        </authorList>
    </citation>
    <scope>NUCLEOTIDE SEQUENCE [LARGE SCALE GENOMIC DNA]</scope>
    <source>
        <strain evidence="3">KCTC 42644</strain>
    </source>
</reference>